<accession>A0A9P7DLQ6</accession>
<dbReference type="GeneID" id="64603777"/>
<evidence type="ECO:0000313" key="3">
    <source>
        <dbReference type="Proteomes" id="UP000719766"/>
    </source>
</evidence>
<dbReference type="Proteomes" id="UP000719766">
    <property type="component" value="Unassembled WGS sequence"/>
</dbReference>
<feature type="transmembrane region" description="Helical" evidence="1">
    <location>
        <begin position="54"/>
        <end position="78"/>
    </location>
</feature>
<evidence type="ECO:0000256" key="1">
    <source>
        <dbReference type="SAM" id="Phobius"/>
    </source>
</evidence>
<organism evidence="2 3">
    <name type="scientific">Suillus plorans</name>
    <dbReference type="NCBI Taxonomy" id="116603"/>
    <lineage>
        <taxon>Eukaryota</taxon>
        <taxon>Fungi</taxon>
        <taxon>Dikarya</taxon>
        <taxon>Basidiomycota</taxon>
        <taxon>Agaricomycotina</taxon>
        <taxon>Agaricomycetes</taxon>
        <taxon>Agaricomycetidae</taxon>
        <taxon>Boletales</taxon>
        <taxon>Suillineae</taxon>
        <taxon>Suillaceae</taxon>
        <taxon>Suillus</taxon>
    </lineage>
</organism>
<gene>
    <name evidence="2" type="ORF">HD556DRAFT_249204</name>
</gene>
<dbReference type="EMBL" id="JABBWE010000015">
    <property type="protein sequence ID" value="KAG1797898.1"/>
    <property type="molecule type" value="Genomic_DNA"/>
</dbReference>
<dbReference type="AlphaFoldDB" id="A0A9P7DLQ6"/>
<feature type="transmembrane region" description="Helical" evidence="1">
    <location>
        <begin position="20"/>
        <end position="42"/>
    </location>
</feature>
<dbReference type="RefSeq" id="XP_041162851.1">
    <property type="nucleotide sequence ID" value="XM_041310013.1"/>
</dbReference>
<evidence type="ECO:0000313" key="2">
    <source>
        <dbReference type="EMBL" id="KAG1797898.1"/>
    </source>
</evidence>
<keyword evidence="1" id="KW-0472">Membrane</keyword>
<keyword evidence="3" id="KW-1185">Reference proteome</keyword>
<sequence>MSLKDSSLEPFSFSTTFRIHISFVFPAAFGTCCGILMIADLFQGHSSFLASTVGTYLLALFCETNTIVWPILCLTLTWTSTGVASYSES</sequence>
<keyword evidence="1" id="KW-0812">Transmembrane</keyword>
<keyword evidence="1" id="KW-1133">Transmembrane helix</keyword>
<proteinExistence type="predicted"/>
<reference evidence="2" key="1">
    <citation type="journal article" date="2020" name="New Phytol.">
        <title>Comparative genomics reveals dynamic genome evolution in host specialist ectomycorrhizal fungi.</title>
        <authorList>
            <person name="Lofgren L.A."/>
            <person name="Nguyen N.H."/>
            <person name="Vilgalys R."/>
            <person name="Ruytinx J."/>
            <person name="Liao H.L."/>
            <person name="Branco S."/>
            <person name="Kuo A."/>
            <person name="LaButti K."/>
            <person name="Lipzen A."/>
            <person name="Andreopoulos W."/>
            <person name="Pangilinan J."/>
            <person name="Riley R."/>
            <person name="Hundley H."/>
            <person name="Na H."/>
            <person name="Barry K."/>
            <person name="Grigoriev I.V."/>
            <person name="Stajich J.E."/>
            <person name="Kennedy P.G."/>
        </authorList>
    </citation>
    <scope>NUCLEOTIDE SEQUENCE</scope>
    <source>
        <strain evidence="2">S12</strain>
    </source>
</reference>
<protein>
    <submittedName>
        <fullName evidence="2">Uncharacterized protein</fullName>
    </submittedName>
</protein>
<comment type="caution">
    <text evidence="2">The sequence shown here is derived from an EMBL/GenBank/DDBJ whole genome shotgun (WGS) entry which is preliminary data.</text>
</comment>
<name>A0A9P7DLQ6_9AGAM</name>